<sequence>MGYDFKNIFPETHSFHSLSLINLGKKMRCVMDTLRKNALAITGIFCFVCAVSFLSLVIYGFSHPLLVMGLALSLVIVGVTAALALCHAIRELKHPLPSGFRSLIEESYPKIIHDLVFSKTLNFQEFRAVLLGLSSGNFNFPSEDCKNRVESFGLERLQQACEGIQLPELENILLKNCPLCLINKFIHLGPREYPDAERMEPTVYWVNRAGLSDINQTAFHPFVWLLARLISEEEYGMLSQHARNNTWGEVRNFVEELDVRFRTYLENKTIEGFERRGSWLLEDFNKSRTPWLLALCKHGITWKQLQLFKDIECRQLGFLHAFDTSRVGGILMELLLITSPYLDEENPENFDPKIALLTLKEWMHFYHYDSHRVYGFHKGTLEFFNKHSKHNLQKQKLSSSHLHYYLIDPNTGVRYR</sequence>
<evidence type="ECO:0000313" key="3">
    <source>
        <dbReference type="Proteomes" id="UP000002193"/>
    </source>
</evidence>
<protein>
    <recommendedName>
        <fullName evidence="4">DUF1389 domain-containing protein</fullName>
    </recommendedName>
</protein>
<keyword evidence="3" id="KW-1185">Reference proteome</keyword>
<dbReference type="Proteomes" id="UP000002193">
    <property type="component" value="Chromosome"/>
</dbReference>
<keyword evidence="1" id="KW-0812">Transmembrane</keyword>
<keyword evidence="1" id="KW-1133">Transmembrane helix</keyword>
<evidence type="ECO:0000313" key="2">
    <source>
        <dbReference type="EMBL" id="AAP05376.1"/>
    </source>
</evidence>
<name>Q822P5_CHLCV</name>
<feature type="transmembrane region" description="Helical" evidence="1">
    <location>
        <begin position="65"/>
        <end position="86"/>
    </location>
</feature>
<dbReference type="HOGENOM" id="CLU_036378_1_0_0"/>
<dbReference type="KEGG" id="cca:CCA_00634"/>
<proteinExistence type="predicted"/>
<evidence type="ECO:0008006" key="4">
    <source>
        <dbReference type="Google" id="ProtNLM"/>
    </source>
</evidence>
<dbReference type="AlphaFoldDB" id="Q822P5"/>
<dbReference type="InterPro" id="IPR010792">
    <property type="entry name" value="DUF1389"/>
</dbReference>
<evidence type="ECO:0000256" key="1">
    <source>
        <dbReference type="SAM" id="Phobius"/>
    </source>
</evidence>
<organism evidence="2 3">
    <name type="scientific">Chlamydia caviae (strain ATCC VR-813 / DSM 19441 / 03DC25 / GPIC)</name>
    <name type="common">Chlamydophila caviae</name>
    <dbReference type="NCBI Taxonomy" id="227941"/>
    <lineage>
        <taxon>Bacteria</taxon>
        <taxon>Pseudomonadati</taxon>
        <taxon>Chlamydiota</taxon>
        <taxon>Chlamydiia</taxon>
        <taxon>Chlamydiales</taxon>
        <taxon>Chlamydiaceae</taxon>
        <taxon>Chlamydia/Chlamydophila group</taxon>
        <taxon>Chlamydia</taxon>
    </lineage>
</organism>
<accession>Q822P5</accession>
<feature type="transmembrane region" description="Helical" evidence="1">
    <location>
        <begin position="38"/>
        <end position="59"/>
    </location>
</feature>
<gene>
    <name evidence="2" type="ordered locus">CCA_00634</name>
</gene>
<dbReference type="EMBL" id="AE015925">
    <property type="protein sequence ID" value="AAP05376.1"/>
    <property type="molecule type" value="Genomic_DNA"/>
</dbReference>
<reference evidence="2 3" key="1">
    <citation type="journal article" date="2003" name="Nucleic Acids Res.">
        <title>Genome sequence of Chlamydophila caviae (Chlamydia psittaci GPIC): examining the role of niche-specific genes in the evolution of the Chlamydiaceae.</title>
        <authorList>
            <person name="Read T.D."/>
            <person name="Myers G.S.A."/>
            <person name="Brunham R.C."/>
            <person name="Nelson W.C."/>
            <person name="Paulsen I.T."/>
            <person name="Heidelberg J.F."/>
            <person name="Holtzapple E.K."/>
            <person name="Khouri H.M."/>
            <person name="Federova N.B."/>
            <person name="Carty H.A."/>
            <person name="Umayam L.A."/>
            <person name="Haft D.H."/>
            <person name="Peterson J.D."/>
            <person name="Beanan M.J."/>
            <person name="White O."/>
            <person name="Salzberg S.L."/>
            <person name="Hsia R.-C."/>
            <person name="McClarty G."/>
            <person name="Rank R.G."/>
            <person name="Bavoil P.M."/>
            <person name="Fraser C.M."/>
        </authorList>
    </citation>
    <scope>NUCLEOTIDE SEQUENCE [LARGE SCALE GENOMIC DNA]</scope>
    <source>
        <strain evidence="3">ATCC VR-813 / DSM 19441 / 03DC25 / GPIC</strain>
    </source>
</reference>
<keyword evidence="1" id="KW-0472">Membrane</keyword>
<dbReference type="Pfam" id="PF07146">
    <property type="entry name" value="DUF1389"/>
    <property type="match status" value="1"/>
</dbReference>
<dbReference type="STRING" id="227941.CCA_00634"/>